<dbReference type="SUPFAM" id="SSF143011">
    <property type="entry name" value="RelE-like"/>
    <property type="match status" value="1"/>
</dbReference>
<sequence length="757" mass="88013">MLQVKIIRAAFREIQKLPLPHLESVYKILRRLSQQDERDTKSLKGYDNLLRTRLGDLRVIWQRESSGDIVVIKAGLRGDVYDDAFDERDRDLPITVTELINPQGIELAEHPAYHWNHEQDDHWYKFVYGTYRYSPILTPYQRGVLEELRSTLSNRFNPDRAWIVQSSPGTGKTVCATLFACEIHRQYEFNTMLIVPEALRGDIAEYSDVKQALQQENFWLVTFREWLSRINPEFQNCLASPDEELYALREATRRTHRPNRPHPDEITSKDVLLYQSFVLDKANINQTKNAIFQVNIKRIQRLNHIDINRWLNALSGRKCRVNAADELKQNPPHPPLNNGCTLIIVDEAQDFMLCEMQALIAVCQAWRKQQHPTYLLLLGDLNQRIQPTDFDWGQLHLKQPIRLGRNYRNSRHILEFANQFWNLAQNISKNVGGKHLPPPASEEDAFEVGESVRLLECASNHDALKFLQQLAQEYEREEDRRYLLHHLANAVKVVSPKLDTSYNNLVILNAEQAKGREFEACVAFRLFDGTGEPSLEESFQWYTLLTRARSRLLVVVTKEELNRLNGHNYFKKCDRIDKHTAISWITELASDVELNQMTGDVQQRLLQRCETGYLYWDTYLALELAGVEQDLWEQEAIAHLSKHSQQHLNDELKNTQSISLRCLLLRAMQHSWQAVAEASKLQNSNFKEYERLLNSIARDLEAKGFPYEAARVKTQLRQDNANQNLPFWSEVSHPSNQSKPLVTLLCQAFTDRLANLI</sequence>
<accession>A0A8J6XIT3</accession>
<proteinExistence type="predicted"/>
<name>A0A8J6XIT3_9CYAN</name>
<keyword evidence="2" id="KW-1185">Reference proteome</keyword>
<dbReference type="GO" id="GO:0005524">
    <property type="term" value="F:ATP binding"/>
    <property type="evidence" value="ECO:0007669"/>
    <property type="project" value="InterPro"/>
</dbReference>
<evidence type="ECO:0000313" key="1">
    <source>
        <dbReference type="EMBL" id="MBD2771022.1"/>
    </source>
</evidence>
<dbReference type="Gene3D" id="3.30.2310.20">
    <property type="entry name" value="RelE-like"/>
    <property type="match status" value="1"/>
</dbReference>
<reference evidence="1" key="1">
    <citation type="submission" date="2020-09" db="EMBL/GenBank/DDBJ databases">
        <title>Iningainema tapete sp. nov. (Scytonemataceae, Cyanobacteria) from greenhouses in central Florida (USA) produces two types of nodularin with biosynthetic potential for microcystin-LR and anabaenopeptins.</title>
        <authorList>
            <person name="Berthold D.E."/>
            <person name="Lefler F.W."/>
            <person name="Huang I.-S."/>
            <person name="Abdulla H."/>
            <person name="Zimba P.V."/>
            <person name="Laughinghouse H.D. IV."/>
        </authorList>
    </citation>
    <scope>NUCLEOTIDE SEQUENCE</scope>
    <source>
        <strain evidence="1">BLCCT55</strain>
    </source>
</reference>
<dbReference type="InterPro" id="IPR035093">
    <property type="entry name" value="RelE/ParE_toxin_dom_sf"/>
</dbReference>
<dbReference type="PANTHER" id="PTHR11070">
    <property type="entry name" value="UVRD / RECB / PCRA DNA HELICASE FAMILY MEMBER"/>
    <property type="match status" value="1"/>
</dbReference>
<dbReference type="AlphaFoldDB" id="A0A8J6XIT3"/>
<dbReference type="GO" id="GO:0000725">
    <property type="term" value="P:recombinational repair"/>
    <property type="evidence" value="ECO:0007669"/>
    <property type="project" value="TreeGrafter"/>
</dbReference>
<dbReference type="PANTHER" id="PTHR11070:SF2">
    <property type="entry name" value="ATP-DEPENDENT DNA HELICASE SRS2"/>
    <property type="match status" value="1"/>
</dbReference>
<keyword evidence="1" id="KW-0067">ATP-binding</keyword>
<keyword evidence="1" id="KW-0547">Nucleotide-binding</keyword>
<dbReference type="InterPro" id="IPR000212">
    <property type="entry name" value="DNA_helicase_UvrD/REP"/>
</dbReference>
<keyword evidence="1" id="KW-0347">Helicase</keyword>
<dbReference type="GO" id="GO:0003677">
    <property type="term" value="F:DNA binding"/>
    <property type="evidence" value="ECO:0007669"/>
    <property type="project" value="InterPro"/>
</dbReference>
<dbReference type="GO" id="GO:0043138">
    <property type="term" value="F:3'-5' DNA helicase activity"/>
    <property type="evidence" value="ECO:0007669"/>
    <property type="project" value="TreeGrafter"/>
</dbReference>
<dbReference type="Gene3D" id="3.40.50.300">
    <property type="entry name" value="P-loop containing nucleotide triphosphate hydrolases"/>
    <property type="match status" value="2"/>
</dbReference>
<dbReference type="RefSeq" id="WP_190825321.1">
    <property type="nucleotide sequence ID" value="NZ_CAWPPI010000013.1"/>
</dbReference>
<keyword evidence="1" id="KW-0378">Hydrolase</keyword>
<evidence type="ECO:0000313" key="2">
    <source>
        <dbReference type="Proteomes" id="UP000629098"/>
    </source>
</evidence>
<dbReference type="SUPFAM" id="SSF52540">
    <property type="entry name" value="P-loop containing nucleoside triphosphate hydrolases"/>
    <property type="match status" value="1"/>
</dbReference>
<organism evidence="1 2">
    <name type="scientific">Iningainema tapete BLCC-T55</name>
    <dbReference type="NCBI Taxonomy" id="2748662"/>
    <lineage>
        <taxon>Bacteria</taxon>
        <taxon>Bacillati</taxon>
        <taxon>Cyanobacteriota</taxon>
        <taxon>Cyanophyceae</taxon>
        <taxon>Nostocales</taxon>
        <taxon>Scytonemataceae</taxon>
        <taxon>Iningainema tapete</taxon>
    </lineage>
</organism>
<dbReference type="InterPro" id="IPR027417">
    <property type="entry name" value="P-loop_NTPase"/>
</dbReference>
<gene>
    <name evidence="1" type="ORF">ICL16_02505</name>
</gene>
<protein>
    <submittedName>
        <fullName evidence="1">DEAD/DEAH box helicase family protein</fullName>
    </submittedName>
</protein>
<dbReference type="Proteomes" id="UP000629098">
    <property type="component" value="Unassembled WGS sequence"/>
</dbReference>
<dbReference type="EMBL" id="JACXAE010000013">
    <property type="protein sequence ID" value="MBD2771022.1"/>
    <property type="molecule type" value="Genomic_DNA"/>
</dbReference>
<comment type="caution">
    <text evidence="1">The sequence shown here is derived from an EMBL/GenBank/DDBJ whole genome shotgun (WGS) entry which is preliminary data.</text>
</comment>